<dbReference type="AlphaFoldDB" id="A0A1V3J1P5"/>
<proteinExistence type="predicted"/>
<keyword evidence="1" id="KW-0812">Transmembrane</keyword>
<keyword evidence="3" id="KW-1185">Reference proteome</keyword>
<organism evidence="2 3">
    <name type="scientific">Rodentibacter trehalosifermentans</name>
    <dbReference type="NCBI Taxonomy" id="1908263"/>
    <lineage>
        <taxon>Bacteria</taxon>
        <taxon>Pseudomonadati</taxon>
        <taxon>Pseudomonadota</taxon>
        <taxon>Gammaproteobacteria</taxon>
        <taxon>Pasteurellales</taxon>
        <taxon>Pasteurellaceae</taxon>
        <taxon>Rodentibacter</taxon>
    </lineage>
</organism>
<sequence length="60" mass="6746">MLKDIISGLLSLPLSILWIIAPMYAAYCDFQKGNFFLALFDYAFFPLGAIRSILFLLGVI</sequence>
<dbReference type="EMBL" id="MLHL01000021">
    <property type="protein sequence ID" value="OOF48907.1"/>
    <property type="molecule type" value="Genomic_DNA"/>
</dbReference>
<feature type="transmembrane region" description="Helical" evidence="1">
    <location>
        <begin position="35"/>
        <end position="59"/>
    </location>
</feature>
<name>A0A1V3J1P5_9PAST</name>
<dbReference type="Proteomes" id="UP000189161">
    <property type="component" value="Unassembled WGS sequence"/>
</dbReference>
<accession>A0A1V3J1P5</accession>
<comment type="caution">
    <text evidence="2">The sequence shown here is derived from an EMBL/GenBank/DDBJ whole genome shotgun (WGS) entry which is preliminary data.</text>
</comment>
<evidence type="ECO:0000313" key="2">
    <source>
        <dbReference type="EMBL" id="OOF48907.1"/>
    </source>
</evidence>
<protein>
    <submittedName>
        <fullName evidence="2">Uncharacterized protein</fullName>
    </submittedName>
</protein>
<keyword evidence="1" id="KW-1133">Transmembrane helix</keyword>
<evidence type="ECO:0000256" key="1">
    <source>
        <dbReference type="SAM" id="Phobius"/>
    </source>
</evidence>
<evidence type="ECO:0000313" key="3">
    <source>
        <dbReference type="Proteomes" id="UP000189161"/>
    </source>
</evidence>
<gene>
    <name evidence="2" type="ORF">BKK52_04900</name>
</gene>
<reference evidence="2 3" key="1">
    <citation type="submission" date="2016-10" db="EMBL/GenBank/DDBJ databases">
        <title>Rodentibacter gen. nov. and new species.</title>
        <authorList>
            <person name="Christensen H."/>
        </authorList>
    </citation>
    <scope>NUCLEOTIDE SEQUENCE [LARGE SCALE GENOMIC DNA]</scope>
    <source>
        <strain evidence="2 3">H1987082031</strain>
    </source>
</reference>
<keyword evidence="1" id="KW-0472">Membrane</keyword>